<dbReference type="OrthoDB" id="196054at2"/>
<feature type="transmembrane region" description="Helical" evidence="5">
    <location>
        <begin position="7"/>
        <end position="24"/>
    </location>
</feature>
<dbReference type="GO" id="GO:0016020">
    <property type="term" value="C:membrane"/>
    <property type="evidence" value="ECO:0007669"/>
    <property type="project" value="UniProtKB-SubCell"/>
</dbReference>
<dbReference type="STRING" id="1517416.IDAT_01595"/>
<evidence type="ECO:0000256" key="4">
    <source>
        <dbReference type="ARBA" id="ARBA00023136"/>
    </source>
</evidence>
<dbReference type="Proteomes" id="UP000053718">
    <property type="component" value="Unassembled WGS sequence"/>
</dbReference>
<dbReference type="RefSeq" id="WP_034729601.1">
    <property type="nucleotide sequence ID" value="NZ_JPIN01000001.1"/>
</dbReference>
<organism evidence="7 8">
    <name type="scientific">Pseudidiomarina atlantica</name>
    <dbReference type="NCBI Taxonomy" id="1517416"/>
    <lineage>
        <taxon>Bacteria</taxon>
        <taxon>Pseudomonadati</taxon>
        <taxon>Pseudomonadota</taxon>
        <taxon>Gammaproteobacteria</taxon>
        <taxon>Alteromonadales</taxon>
        <taxon>Idiomarinaceae</taxon>
        <taxon>Pseudidiomarina</taxon>
    </lineage>
</organism>
<evidence type="ECO:0000313" key="7">
    <source>
        <dbReference type="EMBL" id="KFZ29814.1"/>
    </source>
</evidence>
<dbReference type="AlphaFoldDB" id="A0A094IVI1"/>
<keyword evidence="4 5" id="KW-0472">Membrane</keyword>
<dbReference type="Gene3D" id="1.20.1540.10">
    <property type="entry name" value="Rhomboid-like"/>
    <property type="match status" value="1"/>
</dbReference>
<feature type="transmembrane region" description="Helical" evidence="5">
    <location>
        <begin position="109"/>
        <end position="126"/>
    </location>
</feature>
<dbReference type="InterPro" id="IPR022764">
    <property type="entry name" value="Peptidase_S54_rhomboid_dom"/>
</dbReference>
<feature type="transmembrane region" description="Helical" evidence="5">
    <location>
        <begin position="171"/>
        <end position="188"/>
    </location>
</feature>
<gene>
    <name evidence="7" type="ORF">IDAT_01595</name>
</gene>
<evidence type="ECO:0000256" key="2">
    <source>
        <dbReference type="ARBA" id="ARBA00022692"/>
    </source>
</evidence>
<evidence type="ECO:0000313" key="8">
    <source>
        <dbReference type="Proteomes" id="UP000053718"/>
    </source>
</evidence>
<feature type="transmembrane region" description="Helical" evidence="5">
    <location>
        <begin position="138"/>
        <end position="159"/>
    </location>
</feature>
<comment type="subcellular location">
    <subcellularLocation>
        <location evidence="1">Membrane</location>
        <topology evidence="1">Multi-pass membrane protein</topology>
    </subcellularLocation>
</comment>
<dbReference type="InterPro" id="IPR035952">
    <property type="entry name" value="Rhomboid-like_sf"/>
</dbReference>
<keyword evidence="8" id="KW-1185">Reference proteome</keyword>
<evidence type="ECO:0000256" key="1">
    <source>
        <dbReference type="ARBA" id="ARBA00004141"/>
    </source>
</evidence>
<feature type="transmembrane region" description="Helical" evidence="5">
    <location>
        <begin position="84"/>
        <end position="103"/>
    </location>
</feature>
<dbReference type="SUPFAM" id="SSF144091">
    <property type="entry name" value="Rhomboid-like"/>
    <property type="match status" value="1"/>
</dbReference>
<keyword evidence="3 5" id="KW-1133">Transmembrane helix</keyword>
<sequence length="197" mass="22754">MSNRYQTLITALLLAIISIWAYFYQFETTGLLDRFDFHYPVIWQEPWRLVTSHFMHLSQPHVLANAIALVFITWLFVRFFSVRTYLNALLVITVTTSVLVWLSGFEERFVGLSAVNHGMLAMGLLLEWFDREQPRSGYLVIAAAAILVLKLVFELLGWWQNTLVATTDKVWLLHSAGTLSGILAWWLHQRRLAKLAS</sequence>
<evidence type="ECO:0000256" key="3">
    <source>
        <dbReference type="ARBA" id="ARBA00022989"/>
    </source>
</evidence>
<accession>A0A094IVI1</accession>
<protein>
    <recommendedName>
        <fullName evidence="6">Peptidase S54 rhomboid domain-containing protein</fullName>
    </recommendedName>
</protein>
<reference evidence="7 8" key="1">
    <citation type="submission" date="2014-06" db="EMBL/GenBank/DDBJ databases">
        <title>Draft genome sequence of Idiomarina sp. MCCC 1A10513.</title>
        <authorList>
            <person name="Du J."/>
            <person name="Lai Q."/>
            <person name="Shao Z."/>
        </authorList>
    </citation>
    <scope>NUCLEOTIDE SEQUENCE [LARGE SCALE GENOMIC DNA]</scope>
    <source>
        <strain evidence="7 8">MCCC 1A10513</strain>
    </source>
</reference>
<keyword evidence="2 5" id="KW-0812">Transmembrane</keyword>
<evidence type="ECO:0000256" key="5">
    <source>
        <dbReference type="SAM" id="Phobius"/>
    </source>
</evidence>
<dbReference type="Pfam" id="PF01694">
    <property type="entry name" value="Rhomboid"/>
    <property type="match status" value="1"/>
</dbReference>
<dbReference type="GO" id="GO:0004252">
    <property type="term" value="F:serine-type endopeptidase activity"/>
    <property type="evidence" value="ECO:0007669"/>
    <property type="project" value="InterPro"/>
</dbReference>
<evidence type="ECO:0000259" key="6">
    <source>
        <dbReference type="Pfam" id="PF01694"/>
    </source>
</evidence>
<dbReference type="EMBL" id="JPIN01000001">
    <property type="protein sequence ID" value="KFZ29814.1"/>
    <property type="molecule type" value="Genomic_DNA"/>
</dbReference>
<name>A0A094IVI1_9GAMM</name>
<feature type="transmembrane region" description="Helical" evidence="5">
    <location>
        <begin position="57"/>
        <end position="77"/>
    </location>
</feature>
<dbReference type="eggNOG" id="COG0705">
    <property type="taxonomic scope" value="Bacteria"/>
</dbReference>
<comment type="caution">
    <text evidence="7">The sequence shown here is derived from an EMBL/GenBank/DDBJ whole genome shotgun (WGS) entry which is preliminary data.</text>
</comment>
<feature type="domain" description="Peptidase S54 rhomboid" evidence="6">
    <location>
        <begin position="45"/>
        <end position="187"/>
    </location>
</feature>
<proteinExistence type="predicted"/>